<comment type="caution">
    <text evidence="2">The sequence shown here is derived from an EMBL/GenBank/DDBJ whole genome shotgun (WGS) entry which is preliminary data.</text>
</comment>
<sequence>MLQAFAHDLGNSPVYRHRDLAAAELERLKRQARAGLADRLSSLDGGNAILSAESLSTLMAAELQDVHDYFREHFDEIEVLIYFRPLKSRIESAFQERLKRRMSSLEDRFSLGYAGRVEMLDNAFGQDNIRVFRYARDEFPGGDVVRHFMQAVGEQPPLEAAVQDNNSLSLPAIQLLYAYRREYPKPQPGDKDIVAQLAHLAGPPLRFHSDLYSELCGTPKWGVRRFEKRVGFSISEDIEAHDAFAVRNESDLLAIPDTAMEWLRERTEHSALPRGDAGSNKSVAEQVRSLAQRSSA</sequence>
<name>A0AAP8MD12_9GAMM</name>
<proteinExistence type="predicted"/>
<dbReference type="Proteomes" id="UP000235162">
    <property type="component" value="Unassembled WGS sequence"/>
</dbReference>
<gene>
    <name evidence="2" type="ORF">C0029_13015</name>
</gene>
<dbReference type="EMBL" id="PKUR01000003">
    <property type="protein sequence ID" value="PLW85535.1"/>
    <property type="molecule type" value="Genomic_DNA"/>
</dbReference>
<accession>A0AAP8MD12</accession>
<keyword evidence="3" id="KW-1185">Reference proteome</keyword>
<reference evidence="2 3" key="1">
    <citation type="submission" date="2018-01" db="EMBL/GenBank/DDBJ databases">
        <title>The draft genome sequence of Halioglobus japonicus S1-36.</title>
        <authorList>
            <person name="Du Z.-J."/>
            <person name="Shi M.-J."/>
        </authorList>
    </citation>
    <scope>NUCLEOTIDE SEQUENCE [LARGE SCALE GENOMIC DNA]</scope>
    <source>
        <strain evidence="2 3">S1-36</strain>
    </source>
</reference>
<feature type="compositionally biased region" description="Polar residues" evidence="1">
    <location>
        <begin position="279"/>
        <end position="296"/>
    </location>
</feature>
<organism evidence="2 3">
    <name type="scientific">Halioglobus japonicus</name>
    <dbReference type="NCBI Taxonomy" id="930805"/>
    <lineage>
        <taxon>Bacteria</taxon>
        <taxon>Pseudomonadati</taxon>
        <taxon>Pseudomonadota</taxon>
        <taxon>Gammaproteobacteria</taxon>
        <taxon>Cellvibrionales</taxon>
        <taxon>Halieaceae</taxon>
        <taxon>Halioglobus</taxon>
    </lineage>
</organism>
<dbReference type="AlphaFoldDB" id="A0AAP8MD12"/>
<protein>
    <submittedName>
        <fullName evidence="2">Uncharacterized protein</fullName>
    </submittedName>
</protein>
<dbReference type="KEGG" id="hja:BST95_04455"/>
<evidence type="ECO:0000256" key="1">
    <source>
        <dbReference type="SAM" id="MobiDB-lite"/>
    </source>
</evidence>
<evidence type="ECO:0000313" key="3">
    <source>
        <dbReference type="Proteomes" id="UP000235162"/>
    </source>
</evidence>
<feature type="region of interest" description="Disordered" evidence="1">
    <location>
        <begin position="268"/>
        <end position="296"/>
    </location>
</feature>
<evidence type="ECO:0000313" key="2">
    <source>
        <dbReference type="EMBL" id="PLW85535.1"/>
    </source>
</evidence>